<dbReference type="AlphaFoldDB" id="A0AAV9MVQ0"/>
<evidence type="ECO:0000256" key="1">
    <source>
        <dbReference type="SAM" id="MobiDB-lite"/>
    </source>
</evidence>
<evidence type="ECO:0000313" key="3">
    <source>
        <dbReference type="EMBL" id="KAK5044775.1"/>
    </source>
</evidence>
<feature type="transmembrane region" description="Helical" evidence="2">
    <location>
        <begin position="524"/>
        <end position="546"/>
    </location>
</feature>
<dbReference type="RefSeq" id="XP_064700426.1">
    <property type="nucleotide sequence ID" value="XM_064853968.1"/>
</dbReference>
<evidence type="ECO:0000313" key="4">
    <source>
        <dbReference type="Proteomes" id="UP001358417"/>
    </source>
</evidence>
<accession>A0AAV9MVQ0</accession>
<feature type="transmembrane region" description="Helical" evidence="2">
    <location>
        <begin position="495"/>
        <end position="512"/>
    </location>
</feature>
<sequence>MDEWTPNFGGRQAFSLAMANKPHIETLEEVLNDEADDQTVEDLRFQDGGRTNEDDIAEDDEDANPVRMFMRAGHENEVCLPMADTVTEFCQGCPEASLETLRLARAGLSGKAILSSNSVAMVIEQGRDGARLDIMAFTSLQLYGRLKKARSKRPSSSKTNLGAIQDDEPDAEQQLIYITDTDAWAIHSLIGTAPHFQVAHLQTTLYRHLEFKPYCNYDAVLEGLPTFHLTFNLPYFALRSSLSAREDPRKWPNRTPLRQCHDVTLLCEKSNVGKRFFLYEAQISCTIAGPDENIWNGYCLVDNYFEKEGDGETVHSYVEDSLRAQGMRADPFTRGRSEVDRDIATRKPREYFLTILRIRLQQVTYEQEKVVAMLTKCSRRWEQTLVPVATRYSREEAKNSIRTANHHSKKVSKNLSSIITSCEDLCNDRIFRCFDGAESAPYGPLLRPIRTRIKELKRLKEELDQQTDDWTTFKTDFGVDLNMATVNTAGQSMKMMLMISSIGLAFSLFSISKPELVTPFIRQNFWSFLATVGMFGLIGLLFLAVLTGTFQCFVADILRWRVPRWGIKISVSIQSLKLPSLSGRFHKIRKIPEDEENLPIHGFDISLRSLGTTALKPHLNAQPRKSSLTPDPFGR</sequence>
<dbReference type="Proteomes" id="UP001358417">
    <property type="component" value="Unassembled WGS sequence"/>
</dbReference>
<proteinExistence type="predicted"/>
<keyword evidence="2" id="KW-1133">Transmembrane helix</keyword>
<dbReference type="EMBL" id="JAVRRD010000043">
    <property type="protein sequence ID" value="KAK5044775.1"/>
    <property type="molecule type" value="Genomic_DNA"/>
</dbReference>
<evidence type="ECO:0000256" key="2">
    <source>
        <dbReference type="SAM" id="Phobius"/>
    </source>
</evidence>
<keyword evidence="2" id="KW-0472">Membrane</keyword>
<dbReference type="GeneID" id="89978589"/>
<feature type="region of interest" description="Disordered" evidence="1">
    <location>
        <begin position="35"/>
        <end position="62"/>
    </location>
</feature>
<comment type="caution">
    <text evidence="3">The sequence shown here is derived from an EMBL/GenBank/DDBJ whole genome shotgun (WGS) entry which is preliminary data.</text>
</comment>
<keyword evidence="2" id="KW-0812">Transmembrane</keyword>
<organism evidence="3 4">
    <name type="scientific">Exophiala bonariae</name>
    <dbReference type="NCBI Taxonomy" id="1690606"/>
    <lineage>
        <taxon>Eukaryota</taxon>
        <taxon>Fungi</taxon>
        <taxon>Dikarya</taxon>
        <taxon>Ascomycota</taxon>
        <taxon>Pezizomycotina</taxon>
        <taxon>Eurotiomycetes</taxon>
        <taxon>Chaetothyriomycetidae</taxon>
        <taxon>Chaetothyriales</taxon>
        <taxon>Herpotrichiellaceae</taxon>
        <taxon>Exophiala</taxon>
    </lineage>
</organism>
<feature type="compositionally biased region" description="Basic and acidic residues" evidence="1">
    <location>
        <begin position="41"/>
        <end position="53"/>
    </location>
</feature>
<gene>
    <name evidence="3" type="ORF">LTR84_010431</name>
</gene>
<protein>
    <submittedName>
        <fullName evidence="3">Uncharacterized protein</fullName>
    </submittedName>
</protein>
<keyword evidence="4" id="KW-1185">Reference proteome</keyword>
<reference evidence="3 4" key="1">
    <citation type="submission" date="2023-08" db="EMBL/GenBank/DDBJ databases">
        <title>Black Yeasts Isolated from many extreme environments.</title>
        <authorList>
            <person name="Coleine C."/>
            <person name="Stajich J.E."/>
            <person name="Selbmann L."/>
        </authorList>
    </citation>
    <scope>NUCLEOTIDE SEQUENCE [LARGE SCALE GENOMIC DNA]</scope>
    <source>
        <strain evidence="3 4">CCFEE 5792</strain>
    </source>
</reference>
<name>A0AAV9MVQ0_9EURO</name>